<reference evidence="2 3" key="2">
    <citation type="submission" date="2019-03" db="EMBL/GenBank/DDBJ databases">
        <title>Genomic Encyclopedia of Type Strains, Phase IV (KMG-IV): sequencing the most valuable type-strain genomes for metagenomic binning, comparative biology and taxonomic classification.</title>
        <authorList>
            <person name="Goeker M."/>
        </authorList>
    </citation>
    <scope>NUCLEOTIDE SEQUENCE [LARGE SCALE GENOMIC DNA]</scope>
    <source>
        <strain evidence="2 3">DSM 103426</strain>
    </source>
</reference>
<dbReference type="EMBL" id="SLZV01000045">
    <property type="protein sequence ID" value="TCS60179.1"/>
    <property type="molecule type" value="Genomic_DNA"/>
</dbReference>
<proteinExistence type="predicted"/>
<evidence type="ECO:0000313" key="3">
    <source>
        <dbReference type="Proteomes" id="UP000294613"/>
    </source>
</evidence>
<dbReference type="RefSeq" id="WP_116442172.1">
    <property type="nucleotide sequence ID" value="NZ_BHEO01000008.1"/>
</dbReference>
<evidence type="ECO:0000313" key="1">
    <source>
        <dbReference type="EMBL" id="GBU06083.1"/>
    </source>
</evidence>
<dbReference type="EMBL" id="BHEO01000008">
    <property type="protein sequence ID" value="GBU06083.1"/>
    <property type="molecule type" value="Genomic_DNA"/>
</dbReference>
<gene>
    <name evidence="2" type="ORF">EDD74_14519</name>
    <name evidence="1" type="ORF">FAEUMB_26240</name>
</gene>
<dbReference type="Proteomes" id="UP000294613">
    <property type="component" value="Unassembled WGS sequence"/>
</dbReference>
<reference evidence="1 4" key="1">
    <citation type="journal article" date="2018" name="Int. J. Syst. Evol. Microbiol.">
        <title>Draft Genome Sequence of Faecalimonas umbilicata JCM 30896T, an Acetate-Producing Bacterium Isolated from Human Feces.</title>
        <authorList>
            <person name="Sakamoto M."/>
            <person name="Ikeyama N."/>
            <person name="Yuki M."/>
            <person name="Ohkuma M."/>
        </authorList>
    </citation>
    <scope>NUCLEOTIDE SEQUENCE [LARGE SCALE GENOMIC DNA]</scope>
    <source>
        <strain evidence="1 4">EGH7</strain>
    </source>
</reference>
<comment type="caution">
    <text evidence="2">The sequence shown here is derived from an EMBL/GenBank/DDBJ whole genome shotgun (WGS) entry which is preliminary data.</text>
</comment>
<dbReference type="AlphaFoldDB" id="A0A4R3J2X9"/>
<evidence type="ECO:0000313" key="4">
    <source>
        <dbReference type="Proteomes" id="UP000702954"/>
    </source>
</evidence>
<keyword evidence="4" id="KW-1185">Reference proteome</keyword>
<dbReference type="Proteomes" id="UP000702954">
    <property type="component" value="Unassembled WGS sequence"/>
</dbReference>
<protein>
    <submittedName>
        <fullName evidence="2">Uncharacterized protein</fullName>
    </submittedName>
</protein>
<name>A0A4R3J2X9_9FIRM</name>
<sequence>MIIFVGVQSRGYFLTETAKRKGEKVTYVTENLSILKQRDQILQENGEYIIFDIEQYTDASDVLADEIRKLVRAKGWKVIVYAPGYDPDSRIIKELQFAGIVYFVFSANPGEAGMELERCLQGYYDDPDQKELEQFKEMEEAVKAGRKIGVTGATARMGTTTFALQIVKYLQIKGYRACYVQVNDTEFVEQIEKAFNDVVCDLELGKITFAHVDLYYKQENLVEILKQGYDYYVYDFGTYSDKGFNKTSFLEKDIRIFVLGSKASEMDATMNVLRNEYYTEVDYVYNFVSESEKKDVLEMMEEKAERTYFTVYTPDPFEYVTNAAFEKMLPVKDCSPEKERKKGLFSRWKK</sequence>
<organism evidence="2 3">
    <name type="scientific">Faecalimonas umbilicata</name>
    <dbReference type="NCBI Taxonomy" id="1912855"/>
    <lineage>
        <taxon>Bacteria</taxon>
        <taxon>Bacillati</taxon>
        <taxon>Bacillota</taxon>
        <taxon>Clostridia</taxon>
        <taxon>Lachnospirales</taxon>
        <taxon>Lachnospiraceae</taxon>
        <taxon>Faecalimonas</taxon>
    </lineage>
</organism>
<accession>A0A4R3J2X9</accession>
<evidence type="ECO:0000313" key="2">
    <source>
        <dbReference type="EMBL" id="TCS60179.1"/>
    </source>
</evidence>